<feature type="domain" description="FecR N-terminal" evidence="2">
    <location>
        <begin position="17"/>
        <end position="59"/>
    </location>
</feature>
<dbReference type="PIRSF" id="PIRSF018266">
    <property type="entry name" value="FecR"/>
    <property type="match status" value="1"/>
</dbReference>
<dbReference type="InterPro" id="IPR032623">
    <property type="entry name" value="FecR_N"/>
</dbReference>
<evidence type="ECO:0000313" key="3">
    <source>
        <dbReference type="EMBL" id="SDK53858.1"/>
    </source>
</evidence>
<gene>
    <name evidence="3" type="ORF">SAMN05192566_1575</name>
</gene>
<dbReference type="Pfam" id="PF04773">
    <property type="entry name" value="FecR"/>
    <property type="match status" value="1"/>
</dbReference>
<dbReference type="GO" id="GO:0016989">
    <property type="term" value="F:sigma factor antagonist activity"/>
    <property type="evidence" value="ECO:0007669"/>
    <property type="project" value="TreeGrafter"/>
</dbReference>
<evidence type="ECO:0000259" key="1">
    <source>
        <dbReference type="Pfam" id="PF04773"/>
    </source>
</evidence>
<keyword evidence="4" id="KW-1185">Reference proteome</keyword>
<dbReference type="Pfam" id="PF16220">
    <property type="entry name" value="DUF4880"/>
    <property type="match status" value="1"/>
</dbReference>
<protein>
    <submittedName>
        <fullName evidence="3">FecR family protein</fullName>
    </submittedName>
</protein>
<proteinExistence type="predicted"/>
<organism evidence="3 4">
    <name type="scientific">Methylophilus rhizosphaerae</name>
    <dbReference type="NCBI Taxonomy" id="492660"/>
    <lineage>
        <taxon>Bacteria</taxon>
        <taxon>Pseudomonadati</taxon>
        <taxon>Pseudomonadota</taxon>
        <taxon>Betaproteobacteria</taxon>
        <taxon>Nitrosomonadales</taxon>
        <taxon>Methylophilaceae</taxon>
        <taxon>Methylophilus</taxon>
    </lineage>
</organism>
<dbReference type="PANTHER" id="PTHR30273:SF2">
    <property type="entry name" value="PROTEIN FECR"/>
    <property type="match status" value="1"/>
</dbReference>
<evidence type="ECO:0000313" key="4">
    <source>
        <dbReference type="Proteomes" id="UP000198629"/>
    </source>
</evidence>
<accession>A0A1G9CQI4</accession>
<dbReference type="RefSeq" id="WP_091471600.1">
    <property type="nucleotide sequence ID" value="NZ_FNFX01000003.1"/>
</dbReference>
<dbReference type="OrthoDB" id="8534726at2"/>
<dbReference type="AlphaFoldDB" id="A0A1G9CQI4"/>
<dbReference type="Proteomes" id="UP000198629">
    <property type="component" value="Unassembled WGS sequence"/>
</dbReference>
<name>A0A1G9CQI4_9PROT</name>
<sequence length="326" mass="36151">MLKALHSPSPDEVNAIRQAATWYSILSSESAKPSDREAWESWRTENVLHEQAWLEVEAVKAQFSKVNNEISSSVLNNAPSKSRRTILRGLVVLMSVGSAGLLSYKIAPWEEWTADYHTATGERMDIKLADGSILSINTRTSVDVIFDESHRRVKLHSGEIFITTSPDPNKISRPFIVETNHGEILALGTRFNVVVSSHKSSVSVFEKAVRVKPRSSSSLGVVLNAGQTIDFTSNSFSQAQRYNPLSISWKSGSLTVIDMPLGELVEELSRYRPGILRCEEKIALLKVSGTFPIDDTDRALLAIKNALPVNIVSRTRYWITIVSITA</sequence>
<dbReference type="Gene3D" id="2.60.120.1440">
    <property type="match status" value="1"/>
</dbReference>
<dbReference type="InterPro" id="IPR012373">
    <property type="entry name" value="Ferrdict_sens_TM"/>
</dbReference>
<dbReference type="PANTHER" id="PTHR30273">
    <property type="entry name" value="PERIPLASMIC SIGNAL SENSOR AND SIGMA FACTOR ACTIVATOR FECR-RELATED"/>
    <property type="match status" value="1"/>
</dbReference>
<dbReference type="STRING" id="492660.SAMN05192566_1575"/>
<dbReference type="EMBL" id="FNFX01000003">
    <property type="protein sequence ID" value="SDK53858.1"/>
    <property type="molecule type" value="Genomic_DNA"/>
</dbReference>
<reference evidence="4" key="1">
    <citation type="submission" date="2016-10" db="EMBL/GenBank/DDBJ databases">
        <authorList>
            <person name="Varghese N."/>
            <person name="Submissions S."/>
        </authorList>
    </citation>
    <scope>NUCLEOTIDE SEQUENCE [LARGE SCALE GENOMIC DNA]</scope>
    <source>
        <strain evidence="4">CBMB127</strain>
    </source>
</reference>
<evidence type="ECO:0000259" key="2">
    <source>
        <dbReference type="Pfam" id="PF16220"/>
    </source>
</evidence>
<feature type="domain" description="FecR protein" evidence="1">
    <location>
        <begin position="115"/>
        <end position="209"/>
    </location>
</feature>
<dbReference type="InterPro" id="IPR006860">
    <property type="entry name" value="FecR"/>
</dbReference>